<keyword evidence="3" id="KW-0547">Nucleotide-binding</keyword>
<comment type="similarity">
    <text evidence="1">Belongs to the methylthioribose kinase family.</text>
</comment>
<dbReference type="Gene3D" id="3.90.1200.10">
    <property type="match status" value="1"/>
</dbReference>
<proteinExistence type="inferred from homology"/>
<dbReference type="InterPro" id="IPR002575">
    <property type="entry name" value="Aminoglycoside_PTrfase"/>
</dbReference>
<evidence type="ECO:0000313" key="7">
    <source>
        <dbReference type="EMBL" id="GAA0880163.1"/>
    </source>
</evidence>
<keyword evidence="4" id="KW-0418">Kinase</keyword>
<keyword evidence="8" id="KW-1185">Reference proteome</keyword>
<evidence type="ECO:0000259" key="6">
    <source>
        <dbReference type="Pfam" id="PF01636"/>
    </source>
</evidence>
<evidence type="ECO:0000256" key="2">
    <source>
        <dbReference type="ARBA" id="ARBA00022679"/>
    </source>
</evidence>
<comment type="caution">
    <text evidence="7">The sequence shown here is derived from an EMBL/GenBank/DDBJ whole genome shotgun (WGS) entry which is preliminary data.</text>
</comment>
<dbReference type="Pfam" id="PF01636">
    <property type="entry name" value="APH"/>
    <property type="match status" value="1"/>
</dbReference>
<evidence type="ECO:0000256" key="1">
    <source>
        <dbReference type="ARBA" id="ARBA00010165"/>
    </source>
</evidence>
<dbReference type="PANTHER" id="PTHR34273">
    <property type="entry name" value="METHYLTHIORIBOSE KINASE"/>
    <property type="match status" value="1"/>
</dbReference>
<protein>
    <recommendedName>
        <fullName evidence="6">Aminoglycoside phosphotransferase domain-containing protein</fullName>
    </recommendedName>
</protein>
<evidence type="ECO:0000256" key="5">
    <source>
        <dbReference type="ARBA" id="ARBA00022840"/>
    </source>
</evidence>
<evidence type="ECO:0000313" key="8">
    <source>
        <dbReference type="Proteomes" id="UP001500469"/>
    </source>
</evidence>
<reference evidence="8" key="1">
    <citation type="journal article" date="2019" name="Int. J. Syst. Evol. Microbiol.">
        <title>The Global Catalogue of Microorganisms (GCM) 10K type strain sequencing project: providing services to taxonomists for standard genome sequencing and annotation.</title>
        <authorList>
            <consortium name="The Broad Institute Genomics Platform"/>
            <consortium name="The Broad Institute Genome Sequencing Center for Infectious Disease"/>
            <person name="Wu L."/>
            <person name="Ma J."/>
        </authorList>
    </citation>
    <scope>NUCLEOTIDE SEQUENCE [LARGE SCALE GENOMIC DNA]</scope>
    <source>
        <strain evidence="8">JCM 16112</strain>
    </source>
</reference>
<accession>A0ABP3YHJ1</accession>
<keyword evidence="5" id="KW-0067">ATP-binding</keyword>
<gene>
    <name evidence="7" type="ORF">GCM10009119_31330</name>
</gene>
<evidence type="ECO:0000256" key="3">
    <source>
        <dbReference type="ARBA" id="ARBA00022741"/>
    </source>
</evidence>
<dbReference type="InterPro" id="IPR011009">
    <property type="entry name" value="Kinase-like_dom_sf"/>
</dbReference>
<feature type="domain" description="Aminoglycoside phosphotransferase" evidence="6">
    <location>
        <begin position="32"/>
        <end position="272"/>
    </location>
</feature>
<dbReference type="EMBL" id="BAAAFI010000040">
    <property type="protein sequence ID" value="GAA0880163.1"/>
    <property type="molecule type" value="Genomic_DNA"/>
</dbReference>
<dbReference type="Gene3D" id="3.30.200.20">
    <property type="entry name" value="Phosphorylase Kinase, domain 1"/>
    <property type="match status" value="1"/>
</dbReference>
<sequence length="320" mass="36692">MIDLIEQSKLETLQLLPFWEPEEILIHAEPAGESNMNLVLRIKTNRRSLILKQSKPYVRKYPQIPAPIGRISVEHQFLTRIEHDQLLAAMSPKVILFDPEQHILITEDLGKSLDYTSIYSGKRSLKETEIKSLVDYLNQLHALDATGFPENLDMRRLNHEHIFQFPFLEENGFDLNSIQPGLQEISLTYKTDSHLKEKLAILGDRYLTSGKILLHGDYYPASWLDVPSGIKVIDPEFGFPGEAEFDLGVFLAHLDLGQQEKELAESILSAYQRPYDLQLVQQYRGVETLRRLIGIAQLPVDLTLRQIQSLLETARNLILN</sequence>
<dbReference type="PANTHER" id="PTHR34273:SF2">
    <property type="entry name" value="METHYLTHIORIBOSE KINASE"/>
    <property type="match status" value="1"/>
</dbReference>
<dbReference type="Proteomes" id="UP001500469">
    <property type="component" value="Unassembled WGS sequence"/>
</dbReference>
<keyword evidence="2" id="KW-0808">Transferase</keyword>
<evidence type="ECO:0000256" key="4">
    <source>
        <dbReference type="ARBA" id="ARBA00022777"/>
    </source>
</evidence>
<dbReference type="RefSeq" id="WP_343853268.1">
    <property type="nucleotide sequence ID" value="NZ_BAAAFI010000040.1"/>
</dbReference>
<organism evidence="7 8">
    <name type="scientific">Algoriphagus jejuensis</name>
    <dbReference type="NCBI Taxonomy" id="419934"/>
    <lineage>
        <taxon>Bacteria</taxon>
        <taxon>Pseudomonadati</taxon>
        <taxon>Bacteroidota</taxon>
        <taxon>Cytophagia</taxon>
        <taxon>Cytophagales</taxon>
        <taxon>Cyclobacteriaceae</taxon>
        <taxon>Algoriphagus</taxon>
    </lineage>
</organism>
<dbReference type="SUPFAM" id="SSF56112">
    <property type="entry name" value="Protein kinase-like (PK-like)"/>
    <property type="match status" value="1"/>
</dbReference>
<name>A0ABP3YHJ1_9BACT</name>